<reference evidence="5 6" key="1">
    <citation type="submission" date="2023-02" db="EMBL/GenBank/DDBJ databases">
        <title>Genome Sequence of L. cardiaca H63T.</title>
        <authorList>
            <person name="Lopez A.E."/>
            <person name="Cianciotto N.P."/>
        </authorList>
    </citation>
    <scope>NUCLEOTIDE SEQUENCE [LARGE SCALE GENOMIC DNA]</scope>
    <source>
        <strain evidence="5 6">H63</strain>
    </source>
</reference>
<evidence type="ECO:0000313" key="6">
    <source>
        <dbReference type="Proteomes" id="UP001222087"/>
    </source>
</evidence>
<gene>
    <name evidence="5" type="ORF">PXX05_02880</name>
</gene>
<dbReference type="InterPro" id="IPR011330">
    <property type="entry name" value="Glyco_hydro/deAcase_b/a-brl"/>
</dbReference>
<organism evidence="5 6">
    <name type="scientific">Legionella cardiaca</name>
    <dbReference type="NCBI Taxonomy" id="1071983"/>
    <lineage>
        <taxon>Bacteria</taxon>
        <taxon>Pseudomonadati</taxon>
        <taxon>Pseudomonadota</taxon>
        <taxon>Gammaproteobacteria</taxon>
        <taxon>Legionellales</taxon>
        <taxon>Legionellaceae</taxon>
        <taxon>Legionella</taxon>
    </lineage>
</organism>
<dbReference type="InterPro" id="IPR050248">
    <property type="entry name" value="Polysacc_deacetylase_ArnD"/>
</dbReference>
<accession>A0ABY8ATD2</accession>
<evidence type="ECO:0000256" key="3">
    <source>
        <dbReference type="SAM" id="MobiDB-lite"/>
    </source>
</evidence>
<keyword evidence="1" id="KW-0479">Metal-binding</keyword>
<dbReference type="EMBL" id="CP119078">
    <property type="protein sequence ID" value="WED43739.1"/>
    <property type="molecule type" value="Genomic_DNA"/>
</dbReference>
<dbReference type="Gene3D" id="3.20.20.370">
    <property type="entry name" value="Glycoside hydrolase/deacetylase"/>
    <property type="match status" value="1"/>
</dbReference>
<dbReference type="Pfam" id="PF01522">
    <property type="entry name" value="Polysacc_deac_1"/>
    <property type="match status" value="1"/>
</dbReference>
<feature type="domain" description="NodB homology" evidence="4">
    <location>
        <begin position="29"/>
        <end position="245"/>
    </location>
</feature>
<name>A0ABY8ATD2_9GAMM</name>
<dbReference type="PANTHER" id="PTHR10587">
    <property type="entry name" value="GLYCOSYL TRANSFERASE-RELATED"/>
    <property type="match status" value="1"/>
</dbReference>
<keyword evidence="2" id="KW-0378">Hydrolase</keyword>
<evidence type="ECO:0000313" key="5">
    <source>
        <dbReference type="EMBL" id="WED43739.1"/>
    </source>
</evidence>
<feature type="compositionally biased region" description="Low complexity" evidence="3">
    <location>
        <begin position="277"/>
        <end position="292"/>
    </location>
</feature>
<dbReference type="SUPFAM" id="SSF88713">
    <property type="entry name" value="Glycoside hydrolase/deacetylase"/>
    <property type="match status" value="1"/>
</dbReference>
<sequence>MRIPLIKKQFLVVSFLLLVLSNLGFAQKREIAITIDDLPFVGESQNFHLNMIINTLKNKEVPATGFVIAKEVTPKNMKMLQKFHDAGLGLGNHTYSHVNLNRVNTETYIHEIAAADKILLPVMTEPKYFRYPYLAMSQGNKKEEVLHFLNAKNYQIAPVTIDSKDFLFNQILYGVPEKERRGFLDVLKRCYIDFIWQQTLKAEEHNRLANKPEQPQILLIHANLLNAYVLPDIINLYKQNGFTFISLEEALKNSGENHVKMLAENRKPMIKKHKPQNKPNLNPNPNRPWVNPDRVWVNPDNADNYMEWD</sequence>
<dbReference type="PANTHER" id="PTHR10587:SF133">
    <property type="entry name" value="CHITIN DEACETYLASE 1-RELATED"/>
    <property type="match status" value="1"/>
</dbReference>
<evidence type="ECO:0000256" key="1">
    <source>
        <dbReference type="ARBA" id="ARBA00022723"/>
    </source>
</evidence>
<feature type="region of interest" description="Disordered" evidence="3">
    <location>
        <begin position="269"/>
        <end position="294"/>
    </location>
</feature>
<protein>
    <submittedName>
        <fullName evidence="5">Polysaccharide deacetylase family protein</fullName>
    </submittedName>
</protein>
<proteinExistence type="predicted"/>
<evidence type="ECO:0000256" key="2">
    <source>
        <dbReference type="ARBA" id="ARBA00022801"/>
    </source>
</evidence>
<keyword evidence="6" id="KW-1185">Reference proteome</keyword>
<dbReference type="InterPro" id="IPR002509">
    <property type="entry name" value="NODB_dom"/>
</dbReference>
<dbReference type="PROSITE" id="PS51677">
    <property type="entry name" value="NODB"/>
    <property type="match status" value="1"/>
</dbReference>
<evidence type="ECO:0000259" key="4">
    <source>
        <dbReference type="PROSITE" id="PS51677"/>
    </source>
</evidence>
<dbReference type="Proteomes" id="UP001222087">
    <property type="component" value="Chromosome"/>
</dbReference>
<dbReference type="RefSeq" id="WP_275089551.1">
    <property type="nucleotide sequence ID" value="NZ_CP119078.1"/>
</dbReference>